<dbReference type="EC" id="2.2.1.6" evidence="8"/>
<dbReference type="Pfam" id="PF22629">
    <property type="entry name" value="ACT_AHAS_ss"/>
    <property type="match status" value="1"/>
</dbReference>
<comment type="pathway">
    <text evidence="2 8">Amino-acid biosynthesis; L-valine biosynthesis; L-valine from pyruvate: step 1/4.</text>
</comment>
<protein>
    <recommendedName>
        <fullName evidence="8">Acetolactate synthase small subunit</fullName>
        <shortName evidence="8">AHAS</shortName>
        <shortName evidence="8">ALS</shortName>
        <ecNumber evidence="8">2.2.1.6</ecNumber>
    </recommendedName>
    <alternativeName>
        <fullName evidence="8">Acetohydroxy-acid synthase small subunit</fullName>
    </alternativeName>
</protein>
<reference evidence="10" key="1">
    <citation type="submission" date="2020-10" db="EMBL/GenBank/DDBJ databases">
        <authorList>
            <person name="Gilroy R."/>
        </authorList>
    </citation>
    <scope>NUCLEOTIDE SEQUENCE</scope>
    <source>
        <strain evidence="10">CHK189-12415</strain>
    </source>
</reference>
<dbReference type="GO" id="GO:0009097">
    <property type="term" value="P:isoleucine biosynthetic process"/>
    <property type="evidence" value="ECO:0007669"/>
    <property type="project" value="UniProtKB-UniRule"/>
</dbReference>
<name>A0A9D1J461_9FIRM</name>
<proteinExistence type="inferred from homology"/>
<evidence type="ECO:0000256" key="3">
    <source>
        <dbReference type="ARBA" id="ARBA00006341"/>
    </source>
</evidence>
<dbReference type="InterPro" id="IPR002912">
    <property type="entry name" value="ACT_dom"/>
</dbReference>
<evidence type="ECO:0000259" key="9">
    <source>
        <dbReference type="PROSITE" id="PS51671"/>
    </source>
</evidence>
<evidence type="ECO:0000256" key="2">
    <source>
        <dbReference type="ARBA" id="ARBA00005025"/>
    </source>
</evidence>
<comment type="similarity">
    <text evidence="3 8">Belongs to the acetolactate synthase small subunit family.</text>
</comment>
<dbReference type="InterPro" id="IPR027271">
    <property type="entry name" value="Acetolactate_synth/TF_NikR_C"/>
</dbReference>
<dbReference type="InterPro" id="IPR045865">
    <property type="entry name" value="ACT-like_dom_sf"/>
</dbReference>
<dbReference type="CDD" id="cd04878">
    <property type="entry name" value="ACT_AHAS"/>
    <property type="match status" value="1"/>
</dbReference>
<keyword evidence="6 8" id="KW-0100">Branched-chain amino acid biosynthesis</keyword>
<evidence type="ECO:0000313" key="11">
    <source>
        <dbReference type="Proteomes" id="UP000824241"/>
    </source>
</evidence>
<comment type="subunit">
    <text evidence="4 8">Dimer of large and small chains.</text>
</comment>
<comment type="pathway">
    <text evidence="1 8">Amino-acid biosynthesis; L-isoleucine biosynthesis; L-isoleucine from 2-oxobutanoate: step 1/4.</text>
</comment>
<dbReference type="GO" id="GO:0009099">
    <property type="term" value="P:L-valine biosynthetic process"/>
    <property type="evidence" value="ECO:0007669"/>
    <property type="project" value="UniProtKB-UniRule"/>
</dbReference>
<comment type="catalytic activity">
    <reaction evidence="7 8">
        <text>2 pyruvate + H(+) = (2S)-2-acetolactate + CO2</text>
        <dbReference type="Rhea" id="RHEA:25249"/>
        <dbReference type="ChEBI" id="CHEBI:15361"/>
        <dbReference type="ChEBI" id="CHEBI:15378"/>
        <dbReference type="ChEBI" id="CHEBI:16526"/>
        <dbReference type="ChEBI" id="CHEBI:58476"/>
        <dbReference type="EC" id="2.2.1.6"/>
    </reaction>
</comment>
<evidence type="ECO:0000256" key="1">
    <source>
        <dbReference type="ARBA" id="ARBA00004974"/>
    </source>
</evidence>
<feature type="domain" description="ACT" evidence="9">
    <location>
        <begin position="6"/>
        <end position="80"/>
    </location>
</feature>
<dbReference type="InterPro" id="IPR054480">
    <property type="entry name" value="AHAS_small-like_ACT"/>
</dbReference>
<keyword evidence="5 8" id="KW-0028">Amino-acid biosynthesis</keyword>
<comment type="function">
    <text evidence="8">Catalyzes the conversion of 2 pyruvate molecules into acetolactate in the first common step of the biosynthetic pathway of the branched-amino acids such as leucine, isoleucine, and valine.</text>
</comment>
<dbReference type="GO" id="GO:0005829">
    <property type="term" value="C:cytosol"/>
    <property type="evidence" value="ECO:0007669"/>
    <property type="project" value="TreeGrafter"/>
</dbReference>
<dbReference type="NCBIfam" id="TIGR00119">
    <property type="entry name" value="acolac_sm"/>
    <property type="match status" value="1"/>
</dbReference>
<dbReference type="PANTHER" id="PTHR30239:SF0">
    <property type="entry name" value="ACETOLACTATE SYNTHASE SMALL SUBUNIT 1, CHLOROPLASTIC"/>
    <property type="match status" value="1"/>
</dbReference>
<dbReference type="PANTHER" id="PTHR30239">
    <property type="entry name" value="ACETOLACTATE SYNTHASE SMALL SUBUNIT"/>
    <property type="match status" value="1"/>
</dbReference>
<dbReference type="AlphaFoldDB" id="A0A9D1J461"/>
<dbReference type="Pfam" id="PF10369">
    <property type="entry name" value="ALS_ss_C"/>
    <property type="match status" value="1"/>
</dbReference>
<evidence type="ECO:0000256" key="6">
    <source>
        <dbReference type="ARBA" id="ARBA00023304"/>
    </source>
</evidence>
<dbReference type="EMBL" id="DVHA01000015">
    <property type="protein sequence ID" value="HIR60040.1"/>
    <property type="molecule type" value="Genomic_DNA"/>
</dbReference>
<dbReference type="Gene3D" id="3.30.70.1150">
    <property type="entry name" value="ACT-like. Chain A, domain 2"/>
    <property type="match status" value="1"/>
</dbReference>
<organism evidence="10 11">
    <name type="scientific">Candidatus Faecivivens stercoravium</name>
    <dbReference type="NCBI Taxonomy" id="2840803"/>
    <lineage>
        <taxon>Bacteria</taxon>
        <taxon>Bacillati</taxon>
        <taxon>Bacillota</taxon>
        <taxon>Clostridia</taxon>
        <taxon>Eubacteriales</taxon>
        <taxon>Oscillospiraceae</taxon>
        <taxon>Oscillospiraceae incertae sedis</taxon>
        <taxon>Candidatus Faecivivens</taxon>
    </lineage>
</organism>
<sequence length="131" mass="14725">MEKDILVKVTARNNPGLLQRVCALFSRRFFNIVSIVAAQSQDPSVSHIFIVVRGDERISRQVEKQLDKLYDVLEVEILDPSRVVKREHMMAKVGRTEESGSKLIEIANAFHAAVLHVGPETMVLELSGDSR</sequence>
<dbReference type="PROSITE" id="PS51671">
    <property type="entry name" value="ACT"/>
    <property type="match status" value="1"/>
</dbReference>
<dbReference type="GO" id="GO:1990610">
    <property type="term" value="F:acetolactate synthase regulator activity"/>
    <property type="evidence" value="ECO:0007669"/>
    <property type="project" value="UniProtKB-UniRule"/>
</dbReference>
<dbReference type="InterPro" id="IPR039557">
    <property type="entry name" value="AHAS_ACT"/>
</dbReference>
<evidence type="ECO:0000256" key="5">
    <source>
        <dbReference type="ARBA" id="ARBA00022605"/>
    </source>
</evidence>
<evidence type="ECO:0000256" key="7">
    <source>
        <dbReference type="ARBA" id="ARBA00048670"/>
    </source>
</evidence>
<comment type="caution">
    <text evidence="10">The sequence shown here is derived from an EMBL/GenBank/DDBJ whole genome shotgun (WGS) entry which is preliminary data.</text>
</comment>
<feature type="non-terminal residue" evidence="10">
    <location>
        <position position="131"/>
    </location>
</feature>
<dbReference type="Gene3D" id="3.30.70.260">
    <property type="match status" value="1"/>
</dbReference>
<dbReference type="GO" id="GO:0003984">
    <property type="term" value="F:acetolactate synthase activity"/>
    <property type="evidence" value="ECO:0007669"/>
    <property type="project" value="UniProtKB-UniRule"/>
</dbReference>
<evidence type="ECO:0000256" key="8">
    <source>
        <dbReference type="RuleBase" id="RU368092"/>
    </source>
</evidence>
<dbReference type="SUPFAM" id="SSF55021">
    <property type="entry name" value="ACT-like"/>
    <property type="match status" value="2"/>
</dbReference>
<gene>
    <name evidence="10" type="primary">ilvN</name>
    <name evidence="10" type="ORF">IAB37_00465</name>
</gene>
<dbReference type="InterPro" id="IPR004789">
    <property type="entry name" value="Acetalactate_synth_ssu"/>
</dbReference>
<dbReference type="Proteomes" id="UP000824241">
    <property type="component" value="Unassembled WGS sequence"/>
</dbReference>
<reference evidence="10" key="2">
    <citation type="journal article" date="2021" name="PeerJ">
        <title>Extensive microbial diversity within the chicken gut microbiome revealed by metagenomics and culture.</title>
        <authorList>
            <person name="Gilroy R."/>
            <person name="Ravi A."/>
            <person name="Getino M."/>
            <person name="Pursley I."/>
            <person name="Horton D.L."/>
            <person name="Alikhan N.F."/>
            <person name="Baker D."/>
            <person name="Gharbi K."/>
            <person name="Hall N."/>
            <person name="Watson M."/>
            <person name="Adriaenssens E.M."/>
            <person name="Foster-Nyarko E."/>
            <person name="Jarju S."/>
            <person name="Secka A."/>
            <person name="Antonio M."/>
            <person name="Oren A."/>
            <person name="Chaudhuri R.R."/>
            <person name="La Ragione R."/>
            <person name="Hildebrand F."/>
            <person name="Pallen M.J."/>
        </authorList>
    </citation>
    <scope>NUCLEOTIDE SEQUENCE</scope>
    <source>
        <strain evidence="10">CHK189-12415</strain>
    </source>
</reference>
<dbReference type="InterPro" id="IPR019455">
    <property type="entry name" value="Acetolactate_synth_ssu_C"/>
</dbReference>
<accession>A0A9D1J461</accession>
<keyword evidence="8 10" id="KW-0808">Transferase</keyword>
<evidence type="ECO:0000313" key="10">
    <source>
        <dbReference type="EMBL" id="HIR60040.1"/>
    </source>
</evidence>
<evidence type="ECO:0000256" key="4">
    <source>
        <dbReference type="ARBA" id="ARBA00011744"/>
    </source>
</evidence>